<accession>A0A9E7PP87</accession>
<evidence type="ECO:0000256" key="3">
    <source>
        <dbReference type="ARBA" id="ARBA00022692"/>
    </source>
</evidence>
<protein>
    <submittedName>
        <fullName evidence="10">Threonine/serine exporter family protein</fullName>
    </submittedName>
</protein>
<evidence type="ECO:0000259" key="8">
    <source>
        <dbReference type="Pfam" id="PF06738"/>
    </source>
</evidence>
<keyword evidence="11" id="KW-1185">Reference proteome</keyword>
<evidence type="ECO:0000313" key="11">
    <source>
        <dbReference type="Proteomes" id="UP001060368"/>
    </source>
</evidence>
<dbReference type="AlphaFoldDB" id="A0A9E7PP87"/>
<feature type="transmembrane region" description="Helical" evidence="7">
    <location>
        <begin position="296"/>
        <end position="312"/>
    </location>
</feature>
<dbReference type="Pfam" id="PF12821">
    <property type="entry name" value="ThrE_2"/>
    <property type="match status" value="1"/>
</dbReference>
<feature type="transmembrane region" description="Helical" evidence="7">
    <location>
        <begin position="349"/>
        <end position="367"/>
    </location>
</feature>
<feature type="transmembrane region" description="Helical" evidence="7">
    <location>
        <begin position="270"/>
        <end position="291"/>
    </location>
</feature>
<dbReference type="InterPro" id="IPR050539">
    <property type="entry name" value="ThrE_Dicarb/AminoAcid_Exp"/>
</dbReference>
<evidence type="ECO:0000256" key="4">
    <source>
        <dbReference type="ARBA" id="ARBA00022989"/>
    </source>
</evidence>
<sequence length="423" mass="46303">MDQDTYCNNNGYEVADLYLELAKTLYEAGASVERVSDSVRWLAENLSDSNVHVFVGYEEIELSIQHRDKIENRLYVLREPFKVNIAALHQVSLLMHNLSSYQGDICAIRNEICRIQNLKRIYPIPLTILFTSIACAAFGWLNHSDVQALFIILISAFCALSIKFGFGSRLHNLYLSTLFSAFSGGIIAALLTRVIQTQTSGVALISSILFLIPGFLTINGGLDIIRDHTSCGIVRLTSAFIQVSIISGSLIIPLSILGDEVLSNGSDMNMFLLIFTMCLASGLAALGFALLFNAPLLVLPGCMICAIVGRLVREAGVFYQLDIFLCIFSGMVAATLLATYYGRKTKVPGVFLAVIAGIPMIPGLAMIKGLQEMFIIAHTDLVVSNTVVIHSLQYIMYSAVAVLALICGIILPTILIYRKSLRI</sequence>
<dbReference type="InterPro" id="IPR010619">
    <property type="entry name" value="ThrE-like_N"/>
</dbReference>
<gene>
    <name evidence="10" type="ORF">L6E24_14615</name>
</gene>
<evidence type="ECO:0000313" key="10">
    <source>
        <dbReference type="EMBL" id="UUX92544.1"/>
    </source>
</evidence>
<dbReference type="EMBL" id="CP096115">
    <property type="protein sequence ID" value="UUX92544.1"/>
    <property type="molecule type" value="Genomic_DNA"/>
</dbReference>
<feature type="transmembrane region" description="Helical" evidence="7">
    <location>
        <begin position="121"/>
        <end position="141"/>
    </location>
</feature>
<feature type="transmembrane region" description="Helical" evidence="7">
    <location>
        <begin position="201"/>
        <end position="222"/>
    </location>
</feature>
<feature type="transmembrane region" description="Helical" evidence="7">
    <location>
        <begin position="394"/>
        <end position="417"/>
    </location>
</feature>
<dbReference type="Pfam" id="PF06738">
    <property type="entry name" value="ThrE"/>
    <property type="match status" value="1"/>
</dbReference>
<comment type="subcellular location">
    <subcellularLocation>
        <location evidence="1">Cell membrane</location>
        <topology evidence="1">Multi-pass membrane protein</topology>
    </subcellularLocation>
</comment>
<keyword evidence="2" id="KW-1003">Cell membrane</keyword>
<dbReference type="Proteomes" id="UP001060368">
    <property type="component" value="Chromosome"/>
</dbReference>
<keyword evidence="4 7" id="KW-1133">Transmembrane helix</keyword>
<dbReference type="InterPro" id="IPR024528">
    <property type="entry name" value="ThrE_2"/>
</dbReference>
<feature type="transmembrane region" description="Helical" evidence="7">
    <location>
        <begin position="234"/>
        <end position="258"/>
    </location>
</feature>
<feature type="transmembrane region" description="Helical" evidence="7">
    <location>
        <begin position="147"/>
        <end position="166"/>
    </location>
</feature>
<feature type="domain" description="Threonine/serine exporter-like N-terminal" evidence="8">
    <location>
        <begin position="17"/>
        <end position="253"/>
    </location>
</feature>
<dbReference type="GO" id="GO:0005886">
    <property type="term" value="C:plasma membrane"/>
    <property type="evidence" value="ECO:0007669"/>
    <property type="project" value="UniProtKB-SubCell"/>
</dbReference>
<organism evidence="10 11">
    <name type="scientific">Methanoplanus endosymbiosus</name>
    <dbReference type="NCBI Taxonomy" id="33865"/>
    <lineage>
        <taxon>Archaea</taxon>
        <taxon>Methanobacteriati</taxon>
        <taxon>Methanobacteriota</taxon>
        <taxon>Stenosarchaea group</taxon>
        <taxon>Methanomicrobia</taxon>
        <taxon>Methanomicrobiales</taxon>
        <taxon>Methanomicrobiaceae</taxon>
        <taxon>Methanoplanus</taxon>
    </lineage>
</organism>
<reference evidence="10" key="1">
    <citation type="submission" date="2022-04" db="EMBL/GenBank/DDBJ databases">
        <title>Complete genome of Methanoplanus endosymbiosus DSM 3599.</title>
        <authorList>
            <person name="Chen S.-C."/>
            <person name="You Y.-T."/>
            <person name="Zhou Y.-Z."/>
            <person name="Lai M.-C."/>
        </authorList>
    </citation>
    <scope>NUCLEOTIDE SEQUENCE</scope>
    <source>
        <strain evidence="10">DSM 3599</strain>
    </source>
</reference>
<dbReference type="GO" id="GO:0015744">
    <property type="term" value="P:succinate transport"/>
    <property type="evidence" value="ECO:0007669"/>
    <property type="project" value="TreeGrafter"/>
</dbReference>
<feature type="transmembrane region" description="Helical" evidence="7">
    <location>
        <begin position="173"/>
        <end position="195"/>
    </location>
</feature>
<feature type="transmembrane region" description="Helical" evidence="7">
    <location>
        <begin position="318"/>
        <end position="342"/>
    </location>
</feature>
<dbReference type="KEGG" id="mend:L6E24_14615"/>
<evidence type="ECO:0000259" key="9">
    <source>
        <dbReference type="Pfam" id="PF12821"/>
    </source>
</evidence>
<dbReference type="PANTHER" id="PTHR34390:SF2">
    <property type="entry name" value="SUCCINATE TRANSPORTER SUBUNIT YJJP-RELATED"/>
    <property type="match status" value="1"/>
</dbReference>
<dbReference type="GeneID" id="74308962"/>
<dbReference type="RefSeq" id="WP_257742690.1">
    <property type="nucleotide sequence ID" value="NZ_CP096115.1"/>
</dbReference>
<keyword evidence="5 7" id="KW-0472">Membrane</keyword>
<proteinExistence type="inferred from homology"/>
<evidence type="ECO:0000256" key="5">
    <source>
        <dbReference type="ARBA" id="ARBA00023136"/>
    </source>
</evidence>
<evidence type="ECO:0000256" key="1">
    <source>
        <dbReference type="ARBA" id="ARBA00004651"/>
    </source>
</evidence>
<dbReference type="PANTHER" id="PTHR34390">
    <property type="entry name" value="UPF0442 PROTEIN YJJB-RELATED"/>
    <property type="match status" value="1"/>
</dbReference>
<name>A0A9E7PP87_9EURY</name>
<feature type="domain" description="Threonine/Serine exporter ThrE" evidence="9">
    <location>
        <begin position="279"/>
        <end position="413"/>
    </location>
</feature>
<evidence type="ECO:0000256" key="2">
    <source>
        <dbReference type="ARBA" id="ARBA00022475"/>
    </source>
</evidence>
<keyword evidence="3 7" id="KW-0812">Transmembrane</keyword>
<evidence type="ECO:0000256" key="7">
    <source>
        <dbReference type="SAM" id="Phobius"/>
    </source>
</evidence>
<dbReference type="GO" id="GO:0022857">
    <property type="term" value="F:transmembrane transporter activity"/>
    <property type="evidence" value="ECO:0007669"/>
    <property type="project" value="InterPro"/>
</dbReference>
<evidence type="ECO:0000256" key="6">
    <source>
        <dbReference type="ARBA" id="ARBA00034125"/>
    </source>
</evidence>
<comment type="similarity">
    <text evidence="6">Belongs to the ThrE exporter (TC 2.A.79) family.</text>
</comment>